<dbReference type="Pfam" id="PF01909">
    <property type="entry name" value="NTP_transf_2"/>
    <property type="match status" value="1"/>
</dbReference>
<feature type="domain" description="Polymerase nucleotidyl transferase" evidence="1">
    <location>
        <begin position="23"/>
        <end position="75"/>
    </location>
</feature>
<comment type="caution">
    <text evidence="2">The sequence shown here is derived from an EMBL/GenBank/DDBJ whole genome shotgun (WGS) entry which is preliminary data.</text>
</comment>
<evidence type="ECO:0000313" key="3">
    <source>
        <dbReference type="Proteomes" id="UP000323317"/>
    </source>
</evidence>
<dbReference type="SUPFAM" id="SSF81301">
    <property type="entry name" value="Nucleotidyltransferase"/>
    <property type="match status" value="1"/>
</dbReference>
<reference evidence="2 3" key="1">
    <citation type="submission" date="2019-08" db="EMBL/GenBank/DDBJ databases">
        <title>Bacillus genomes from the desert of Cuatro Cienegas, Coahuila.</title>
        <authorList>
            <person name="Olmedo-Alvarez G."/>
        </authorList>
    </citation>
    <scope>NUCLEOTIDE SEQUENCE [LARGE SCALE GENOMIC DNA]</scope>
    <source>
        <strain evidence="2 3">CH40_1T</strain>
    </source>
</reference>
<gene>
    <name evidence="2" type="ORF">FZC79_00955</name>
</gene>
<dbReference type="AlphaFoldDB" id="A0A5D4KKP5"/>
<organism evidence="2 3">
    <name type="scientific">Rossellomorea vietnamensis</name>
    <dbReference type="NCBI Taxonomy" id="218284"/>
    <lineage>
        <taxon>Bacteria</taxon>
        <taxon>Bacillati</taxon>
        <taxon>Bacillota</taxon>
        <taxon>Bacilli</taxon>
        <taxon>Bacillales</taxon>
        <taxon>Bacillaceae</taxon>
        <taxon>Rossellomorea</taxon>
    </lineage>
</organism>
<keyword evidence="2" id="KW-0808">Transferase</keyword>
<dbReference type="RefSeq" id="WP_148945035.1">
    <property type="nucleotide sequence ID" value="NZ_VTEH01000001.1"/>
</dbReference>
<dbReference type="InterPro" id="IPR043519">
    <property type="entry name" value="NT_sf"/>
</dbReference>
<dbReference type="Proteomes" id="UP000323317">
    <property type="component" value="Unassembled WGS sequence"/>
</dbReference>
<dbReference type="Gene3D" id="3.30.460.10">
    <property type="entry name" value="Beta Polymerase, domain 2"/>
    <property type="match status" value="1"/>
</dbReference>
<evidence type="ECO:0000313" key="2">
    <source>
        <dbReference type="EMBL" id="TYR77419.1"/>
    </source>
</evidence>
<accession>A0A5D4KKP5</accession>
<name>A0A5D4KKP5_9BACI</name>
<dbReference type="InterPro" id="IPR002934">
    <property type="entry name" value="Polymerase_NTP_transf_dom"/>
</dbReference>
<proteinExistence type="predicted"/>
<dbReference type="GO" id="GO:0016779">
    <property type="term" value="F:nucleotidyltransferase activity"/>
    <property type="evidence" value="ECO:0007669"/>
    <property type="project" value="InterPro"/>
</dbReference>
<evidence type="ECO:0000259" key="1">
    <source>
        <dbReference type="Pfam" id="PF01909"/>
    </source>
</evidence>
<dbReference type="CDD" id="cd05403">
    <property type="entry name" value="NT_KNTase_like"/>
    <property type="match status" value="1"/>
</dbReference>
<sequence>MSRHELRDQNLPKERDKLLQRILNDLTNDPDVMGIYLGGSLAKGNHDRYSDIDLHIIVSPETRNEFIRNKCERPRKWGNVLFFEGHPSTPVIVSHFDCFVKVDTFYKEPGELTPSLWLSGLKTLYDPEGIVEKVLEASSKLKYSPSPEEVEAWRGKVLAFIHETYRAVMRNEQYYALANLDRLRWLTVQGWYMENDQRIDSSYGIWSKLEGERSLLEDWQLALLDSWESTRDSADIMKTVSSILPEFFRLNKQLSSQTGIQENDAWCKEVINKVI</sequence>
<dbReference type="EMBL" id="VTEH01000001">
    <property type="protein sequence ID" value="TYR77419.1"/>
    <property type="molecule type" value="Genomic_DNA"/>
</dbReference>
<protein>
    <submittedName>
        <fullName evidence="2">Nucleotidyltransferase domain-containing protein</fullName>
    </submittedName>
</protein>